<reference evidence="2 3" key="1">
    <citation type="submission" date="2017-06" db="EMBL/GenBank/DDBJ databases">
        <authorList>
            <person name="Kim H.J."/>
            <person name="Triplett B.A."/>
        </authorList>
    </citation>
    <scope>NUCLEOTIDE SEQUENCE [LARGE SCALE GENOMIC DNA]</scope>
    <source>
        <strain evidence="2 3">DSM 14713</strain>
    </source>
</reference>
<organism evidence="2 3">
    <name type="scientific">Melittangium boletus DSM 14713</name>
    <dbReference type="NCBI Taxonomy" id="1294270"/>
    <lineage>
        <taxon>Bacteria</taxon>
        <taxon>Pseudomonadati</taxon>
        <taxon>Myxococcota</taxon>
        <taxon>Myxococcia</taxon>
        <taxon>Myxococcales</taxon>
        <taxon>Cystobacterineae</taxon>
        <taxon>Archangiaceae</taxon>
        <taxon>Melittangium</taxon>
    </lineage>
</organism>
<dbReference type="RefSeq" id="WP_095979606.1">
    <property type="nucleotide sequence ID" value="NZ_CP022163.1"/>
</dbReference>
<dbReference type="Proteomes" id="UP000217289">
    <property type="component" value="Chromosome"/>
</dbReference>
<feature type="region of interest" description="Disordered" evidence="1">
    <location>
        <begin position="1"/>
        <end position="32"/>
    </location>
</feature>
<accession>A0A250IJ38</accession>
<feature type="compositionally biased region" description="Basic and acidic residues" evidence="1">
    <location>
        <begin position="10"/>
        <end position="23"/>
    </location>
</feature>
<proteinExistence type="predicted"/>
<sequence>MSTALVKQAAARDEEARAVETRERRHKVRQEVARSMPGRSLVELSLEGLRGTASNEDQERRFLSGLQHLEAELGVAPVELGEDASGYYGLFVTQLPALLARRRASRIETRDSWDQHLNIECYGLAGSLVATGKVPRDAVASAAVH</sequence>
<dbReference type="OrthoDB" id="5517947at2"/>
<evidence type="ECO:0000256" key="1">
    <source>
        <dbReference type="SAM" id="MobiDB-lite"/>
    </source>
</evidence>
<evidence type="ECO:0000313" key="2">
    <source>
        <dbReference type="EMBL" id="ATB31258.1"/>
    </source>
</evidence>
<dbReference type="KEGG" id="mbd:MEBOL_004720"/>
<evidence type="ECO:0000313" key="3">
    <source>
        <dbReference type="Proteomes" id="UP000217289"/>
    </source>
</evidence>
<dbReference type="EMBL" id="CP022163">
    <property type="protein sequence ID" value="ATB31258.1"/>
    <property type="molecule type" value="Genomic_DNA"/>
</dbReference>
<gene>
    <name evidence="2" type="ORF">MEBOL_004720</name>
</gene>
<name>A0A250IJ38_9BACT</name>
<keyword evidence="3" id="KW-1185">Reference proteome</keyword>
<protein>
    <submittedName>
        <fullName evidence="2">Uncharacterized protein</fullName>
    </submittedName>
</protein>
<dbReference type="AlphaFoldDB" id="A0A250IJ38"/>